<keyword evidence="4" id="KW-1185">Reference proteome</keyword>
<dbReference type="InterPro" id="IPR023485">
    <property type="entry name" value="Ptyr_pPase"/>
</dbReference>
<dbReference type="Pfam" id="PF01451">
    <property type="entry name" value="LMWPc"/>
    <property type="match status" value="1"/>
</dbReference>
<dbReference type="InterPro" id="IPR036196">
    <property type="entry name" value="Ptyr_pPase_sf"/>
</dbReference>
<evidence type="ECO:0000313" key="3">
    <source>
        <dbReference type="EMBL" id="RWZ50882.1"/>
    </source>
</evidence>
<organism evidence="3 4">
    <name type="scientific">Labedella phragmitis</name>
    <dbReference type="NCBI Taxonomy" id="2498849"/>
    <lineage>
        <taxon>Bacteria</taxon>
        <taxon>Bacillati</taxon>
        <taxon>Actinomycetota</taxon>
        <taxon>Actinomycetes</taxon>
        <taxon>Micrococcales</taxon>
        <taxon>Microbacteriaceae</taxon>
        <taxon>Labedella</taxon>
    </lineage>
</organism>
<gene>
    <name evidence="3" type="ORF">ELQ90_08605</name>
</gene>
<dbReference type="AlphaFoldDB" id="A0A3S4DFX5"/>
<evidence type="ECO:0000259" key="2">
    <source>
        <dbReference type="Pfam" id="PF01451"/>
    </source>
</evidence>
<feature type="domain" description="Phosphotyrosine protein phosphatase I" evidence="2">
    <location>
        <begin position="78"/>
        <end position="201"/>
    </location>
</feature>
<evidence type="ECO:0000256" key="1">
    <source>
        <dbReference type="SAM" id="MobiDB-lite"/>
    </source>
</evidence>
<accession>A0A3S4DFX5</accession>
<dbReference type="Gene3D" id="3.40.50.2300">
    <property type="match status" value="1"/>
</dbReference>
<evidence type="ECO:0000313" key="4">
    <source>
        <dbReference type="Proteomes" id="UP000288547"/>
    </source>
</evidence>
<dbReference type="SUPFAM" id="SSF52788">
    <property type="entry name" value="Phosphotyrosine protein phosphatases I"/>
    <property type="match status" value="1"/>
</dbReference>
<feature type="region of interest" description="Disordered" evidence="1">
    <location>
        <begin position="1"/>
        <end position="28"/>
    </location>
</feature>
<reference evidence="3 4" key="1">
    <citation type="submission" date="2018-12" db="EMBL/GenBank/DDBJ databases">
        <authorList>
            <person name="Li F."/>
        </authorList>
    </citation>
    <scope>NUCLEOTIDE SEQUENCE [LARGE SCALE GENOMIC DNA]</scope>
    <source>
        <strain evidence="3 4">11W25H-1</strain>
    </source>
</reference>
<protein>
    <recommendedName>
        <fullName evidence="2">Phosphotyrosine protein phosphatase I domain-containing protein</fullName>
    </recommendedName>
</protein>
<sequence length="283" mass="29811">MRVGEAGARAEHREQGDDDPLLPDRRDVVVDGHTSPPLVVRPVRGPVAPCIVSPLGRLGLPGIEGRVVLDENRGRNLLVVCAANVCRSPLAEYLLMRGLRSIPEFEGHSASSAGAGALVGAAICPRVDARIWATAPDGADFTKAHAARQLDADRVSGAALILTASKAERAAVARVDSSARARTFTLREAVALAETDVAVSDIDESAPAFERFAATLNGRRGLTPPAARAARSSFARWFRGAAGGDPLDVVDGHVLGDRQHDVALDEVTETVDRLLTVLARFGS</sequence>
<comment type="caution">
    <text evidence="3">The sequence shown here is derived from an EMBL/GenBank/DDBJ whole genome shotgun (WGS) entry which is preliminary data.</text>
</comment>
<name>A0A3S4DFX5_9MICO</name>
<dbReference type="Proteomes" id="UP000288547">
    <property type="component" value="Unassembled WGS sequence"/>
</dbReference>
<dbReference type="EMBL" id="RZNB01000003">
    <property type="protein sequence ID" value="RWZ50882.1"/>
    <property type="molecule type" value="Genomic_DNA"/>
</dbReference>
<proteinExistence type="predicted"/>
<dbReference type="OrthoDB" id="9784339at2"/>